<sequence length="553" mass="64610">MSRIRYFLPELIFATFVFLIYLYSLCPTVYTIDSGELATVSFCLGIAHPTGYPLYTLISYPFAHLFAEPITGLNLLSALFSIASVIVIYEIIKKLFKRDTGAIIITSIFAFAPIVWRIALTNEVYPLTLLFSVLIIYLLQNLRTDRQFYLLMYLIGLAFTNHIIIFALAIPVLFYILITHKHTPKKIFAGLIFGFIGLSPYLYLILRTNAGAEIAWGDTYNLQRLFWHITGKQYQVWMFSLSGKEILNNFINALRIISRSFLFVFIPIPILGFYILSKEKRKEFWLFLIIVLCNFLYAINYSIPDIESYYIPGFVALIAVSAYGLKLLTRYIKPYIAVIIAGVFPLINYTSCTLRNNYFGLDFGRGHIFQLPRSALLISTYWDIYSPIMYLRKVKGMREDLIVIDKELLRRTWYIKYLKNEYPQFYTQIKEEVEDYLVELRKFEYGLPYDPVLIQKKFINLLNAMTEAGLDNGVFFAVPFPDYDLAQVLKRYNAFPWGLVYEIKKDTVGYRPFDFKKLKLRKPSIINDPRVKFNLEVVTRMVQQNYRYLNSVK</sequence>
<feature type="transmembrane region" description="Helical" evidence="1">
    <location>
        <begin position="7"/>
        <end position="25"/>
    </location>
</feature>
<organism evidence="2 3">
    <name type="scientific">candidate division WOR-3 bacterium 4484_100</name>
    <dbReference type="NCBI Taxonomy" id="1936077"/>
    <lineage>
        <taxon>Bacteria</taxon>
        <taxon>Bacteria division WOR-3</taxon>
    </lineage>
</organism>
<feature type="transmembrane region" description="Helical" evidence="1">
    <location>
        <begin position="101"/>
        <end position="119"/>
    </location>
</feature>
<protein>
    <recommendedName>
        <fullName evidence="4">Glycosyltransferase RgtA/B/C/D-like domain-containing protein</fullName>
    </recommendedName>
</protein>
<keyword evidence="1" id="KW-0472">Membrane</keyword>
<dbReference type="Proteomes" id="UP000191663">
    <property type="component" value="Unassembled WGS sequence"/>
</dbReference>
<gene>
    <name evidence="2" type="ORF">BXT86_06630</name>
</gene>
<feature type="transmembrane region" description="Helical" evidence="1">
    <location>
        <begin position="256"/>
        <end position="277"/>
    </location>
</feature>
<feature type="transmembrane region" description="Helical" evidence="1">
    <location>
        <begin position="37"/>
        <end position="58"/>
    </location>
</feature>
<dbReference type="Pfam" id="PF11028">
    <property type="entry name" value="TMEM260-like"/>
    <property type="match status" value="1"/>
</dbReference>
<feature type="transmembrane region" description="Helical" evidence="1">
    <location>
        <begin position="70"/>
        <end position="89"/>
    </location>
</feature>
<comment type="caution">
    <text evidence="2">The sequence shown here is derived from an EMBL/GenBank/DDBJ whole genome shotgun (WGS) entry which is preliminary data.</text>
</comment>
<reference evidence="3" key="1">
    <citation type="submission" date="2017-01" db="EMBL/GenBank/DDBJ databases">
        <title>Novel pathways for hydrocarbon cycling and metabolic interdependencies in hydrothermal sediment communities.</title>
        <authorList>
            <person name="Dombrowski N."/>
            <person name="Seitz K."/>
            <person name="Teske A."/>
            <person name="Baker B."/>
        </authorList>
    </citation>
    <scope>NUCLEOTIDE SEQUENCE [LARGE SCALE GENOMIC DNA]</scope>
</reference>
<evidence type="ECO:0000313" key="3">
    <source>
        <dbReference type="Proteomes" id="UP000191663"/>
    </source>
</evidence>
<keyword evidence="1" id="KW-0812">Transmembrane</keyword>
<evidence type="ECO:0000256" key="1">
    <source>
        <dbReference type="SAM" id="Phobius"/>
    </source>
</evidence>
<dbReference type="AlphaFoldDB" id="A0A1V4QDK1"/>
<feature type="transmembrane region" description="Helical" evidence="1">
    <location>
        <begin position="124"/>
        <end position="142"/>
    </location>
</feature>
<dbReference type="PANTHER" id="PTHR16214:SF3">
    <property type="entry name" value="TRANSMEMBRANE PROTEIN 260"/>
    <property type="match status" value="1"/>
</dbReference>
<feature type="transmembrane region" description="Helical" evidence="1">
    <location>
        <begin position="309"/>
        <end position="328"/>
    </location>
</feature>
<dbReference type="EMBL" id="MUKB01000129">
    <property type="protein sequence ID" value="OPX17414.1"/>
    <property type="molecule type" value="Genomic_DNA"/>
</dbReference>
<feature type="transmembrane region" description="Helical" evidence="1">
    <location>
        <begin position="187"/>
        <end position="206"/>
    </location>
</feature>
<dbReference type="InterPro" id="IPR052724">
    <property type="entry name" value="GT117_domain-containing"/>
</dbReference>
<evidence type="ECO:0000313" key="2">
    <source>
        <dbReference type="EMBL" id="OPX17414.1"/>
    </source>
</evidence>
<feature type="transmembrane region" description="Helical" evidence="1">
    <location>
        <begin position="284"/>
        <end position="303"/>
    </location>
</feature>
<proteinExistence type="predicted"/>
<dbReference type="PANTHER" id="PTHR16214">
    <property type="entry name" value="TRANSMEMBRANE PROTEIN 260"/>
    <property type="match status" value="1"/>
</dbReference>
<accession>A0A1V4QDK1</accession>
<name>A0A1V4QDK1_UNCW3</name>
<keyword evidence="1" id="KW-1133">Transmembrane helix</keyword>
<evidence type="ECO:0008006" key="4">
    <source>
        <dbReference type="Google" id="ProtNLM"/>
    </source>
</evidence>
<feature type="transmembrane region" description="Helical" evidence="1">
    <location>
        <begin position="148"/>
        <end position="175"/>
    </location>
</feature>
<dbReference type="InterPro" id="IPR021280">
    <property type="entry name" value="TMEM260-like"/>
</dbReference>
<feature type="transmembrane region" description="Helical" evidence="1">
    <location>
        <begin position="335"/>
        <end position="351"/>
    </location>
</feature>